<organism evidence="1 2">
    <name type="scientific">Mycoplasmoides gallisepticum</name>
    <name type="common">Mycoplasma gallisepticum</name>
    <dbReference type="NCBI Taxonomy" id="2096"/>
    <lineage>
        <taxon>Bacteria</taxon>
        <taxon>Bacillati</taxon>
        <taxon>Mycoplasmatota</taxon>
        <taxon>Mycoplasmoidales</taxon>
        <taxon>Mycoplasmoidaceae</taxon>
        <taxon>Mycoplasmoides</taxon>
    </lineage>
</organism>
<evidence type="ECO:0000313" key="2">
    <source>
        <dbReference type="Proteomes" id="UP000260136"/>
    </source>
</evidence>
<name>A0A3B0PPK6_MYCGL</name>
<dbReference type="AlphaFoldDB" id="A0A3B0PPK6"/>
<feature type="non-terminal residue" evidence="1">
    <location>
        <position position="83"/>
    </location>
</feature>
<proteinExistence type="predicted"/>
<dbReference type="EMBL" id="LS991952">
    <property type="protein sequence ID" value="SYV95584.1"/>
    <property type="molecule type" value="Genomic_DNA"/>
</dbReference>
<sequence>MLTQVLYSAKTPYQNIAQDKQLLLTQVLYSAKTINLKLPIVFKLLLTQVLYSAKTNKLIRLELRHYCLHKYCTVLKRVILVSW</sequence>
<protein>
    <submittedName>
        <fullName evidence="1">Uncharacterized protein</fullName>
    </submittedName>
</protein>
<evidence type="ECO:0000313" key="1">
    <source>
        <dbReference type="EMBL" id="SYV95584.1"/>
    </source>
</evidence>
<dbReference type="Proteomes" id="UP000260136">
    <property type="component" value="Chromosome"/>
</dbReference>
<accession>A0A3B0PPK6</accession>
<gene>
    <name evidence="1" type="ORF">NCTC10115_01482</name>
</gene>
<reference evidence="2" key="1">
    <citation type="submission" date="2018-06" db="EMBL/GenBank/DDBJ databases">
        <authorList>
            <consortium name="Pathogen Informatics"/>
        </authorList>
    </citation>
    <scope>NUCLEOTIDE SEQUENCE [LARGE SCALE GENOMIC DNA]</scope>
    <source>
        <strain evidence="2">NCTC10115</strain>
    </source>
</reference>